<evidence type="ECO:0000313" key="1">
    <source>
        <dbReference type="EMBL" id="MZQ83641.1"/>
    </source>
</evidence>
<dbReference type="InterPro" id="IPR058930">
    <property type="entry name" value="YwzD"/>
</dbReference>
<comment type="caution">
    <text evidence="1">The sequence shown here is derived from an EMBL/GenBank/DDBJ whole genome shotgun (WGS) entry which is preliminary data.</text>
</comment>
<dbReference type="Proteomes" id="UP000481087">
    <property type="component" value="Unassembled WGS sequence"/>
</dbReference>
<reference evidence="1 2" key="1">
    <citation type="submission" date="2019-12" db="EMBL/GenBank/DDBJ databases">
        <title>Paenibacillus sp. nov. sp. isolated from soil.</title>
        <authorList>
            <person name="Kim J."/>
            <person name="Jeong S.E."/>
            <person name="Jung H.S."/>
            <person name="Jeon C.O."/>
        </authorList>
    </citation>
    <scope>NUCLEOTIDE SEQUENCE [LARGE SCALE GENOMIC DNA]</scope>
    <source>
        <strain evidence="1 2">5J-6</strain>
    </source>
</reference>
<proteinExistence type="predicted"/>
<accession>A0A6L8V261</accession>
<dbReference type="EMBL" id="WTUZ01000020">
    <property type="protein sequence ID" value="MZQ83641.1"/>
    <property type="molecule type" value="Genomic_DNA"/>
</dbReference>
<name>A0A6L8V261_9BACL</name>
<dbReference type="AlphaFoldDB" id="A0A6L8V261"/>
<dbReference type="Pfam" id="PF26162">
    <property type="entry name" value="YwzD"/>
    <property type="match status" value="1"/>
</dbReference>
<protein>
    <submittedName>
        <fullName evidence="1">Uncharacterized protein</fullName>
    </submittedName>
</protein>
<organism evidence="1 2">
    <name type="scientific">Paenibacillus silvestris</name>
    <dbReference type="NCBI Taxonomy" id="2606219"/>
    <lineage>
        <taxon>Bacteria</taxon>
        <taxon>Bacillati</taxon>
        <taxon>Bacillota</taxon>
        <taxon>Bacilli</taxon>
        <taxon>Bacillales</taxon>
        <taxon>Paenibacillaceae</taxon>
        <taxon>Paenibacillus</taxon>
    </lineage>
</organism>
<dbReference type="RefSeq" id="WP_161407784.1">
    <property type="nucleotide sequence ID" value="NZ_WTUZ01000020.1"/>
</dbReference>
<evidence type="ECO:0000313" key="2">
    <source>
        <dbReference type="Proteomes" id="UP000481087"/>
    </source>
</evidence>
<keyword evidence="2" id="KW-1185">Reference proteome</keyword>
<gene>
    <name evidence="1" type="ORF">GQF01_16130</name>
</gene>
<sequence>MNISELTQQQVKEILINAYKIGNEEEHMSAKELVEEIKQQIILALR</sequence>